<dbReference type="InterPro" id="IPR003280">
    <property type="entry name" value="2pore_dom_K_chnl"/>
</dbReference>
<evidence type="ECO:0000256" key="4">
    <source>
        <dbReference type="ARBA" id="ARBA00022989"/>
    </source>
</evidence>
<keyword evidence="12" id="KW-1185">Reference proteome</keyword>
<evidence type="ECO:0000256" key="7">
    <source>
        <dbReference type="ARBA" id="ARBA00023303"/>
    </source>
</evidence>
<feature type="transmembrane region" description="Helical" evidence="9">
    <location>
        <begin position="32"/>
        <end position="54"/>
    </location>
</feature>
<evidence type="ECO:0000256" key="5">
    <source>
        <dbReference type="ARBA" id="ARBA00023065"/>
    </source>
</evidence>
<dbReference type="InterPro" id="IPR013099">
    <property type="entry name" value="K_chnl_dom"/>
</dbReference>
<dbReference type="GO" id="GO:0015271">
    <property type="term" value="F:outward rectifier potassium channel activity"/>
    <property type="evidence" value="ECO:0007669"/>
    <property type="project" value="TreeGrafter"/>
</dbReference>
<feature type="transmembrane region" description="Helical" evidence="9">
    <location>
        <begin position="66"/>
        <end position="87"/>
    </location>
</feature>
<dbReference type="HOGENOM" id="CLU_1502975_0_0_1"/>
<keyword evidence="4 9" id="KW-1133">Transmembrane helix</keyword>
<dbReference type="GeneTree" id="ENSGT00940000168115"/>
<feature type="domain" description="Potassium channel" evidence="10">
    <location>
        <begin position="44"/>
        <end position="120"/>
    </location>
</feature>
<dbReference type="GO" id="GO:0030322">
    <property type="term" value="P:stabilization of membrane potential"/>
    <property type="evidence" value="ECO:0007669"/>
    <property type="project" value="TreeGrafter"/>
</dbReference>
<dbReference type="Ensembl" id="ENSCSAVT00000001353.1">
    <property type="protein sequence ID" value="ENSCSAVP00000001337.1"/>
    <property type="gene ID" value="ENSCSAVG00000000742.1"/>
</dbReference>
<keyword evidence="5" id="KW-0406">Ion transport</keyword>
<evidence type="ECO:0000256" key="2">
    <source>
        <dbReference type="ARBA" id="ARBA00022448"/>
    </source>
</evidence>
<evidence type="ECO:0000256" key="3">
    <source>
        <dbReference type="ARBA" id="ARBA00022692"/>
    </source>
</evidence>
<dbReference type="STRING" id="51511.ENSCSAVP00000001337"/>
<dbReference type="Gene3D" id="1.10.287.70">
    <property type="match status" value="1"/>
</dbReference>
<reference evidence="11" key="3">
    <citation type="submission" date="2025-09" db="UniProtKB">
        <authorList>
            <consortium name="Ensembl"/>
        </authorList>
    </citation>
    <scope>IDENTIFICATION</scope>
</reference>
<accession>H2Y7N9</accession>
<keyword evidence="7" id="KW-0407">Ion channel</keyword>
<keyword evidence="2" id="KW-0813">Transport</keyword>
<feature type="region of interest" description="Disordered" evidence="8">
    <location>
        <begin position="153"/>
        <end position="179"/>
    </location>
</feature>
<dbReference type="SUPFAM" id="SSF81324">
    <property type="entry name" value="Voltage-gated potassium channels"/>
    <property type="match status" value="1"/>
</dbReference>
<name>H2Y7N9_CIOSA</name>
<evidence type="ECO:0000259" key="10">
    <source>
        <dbReference type="Pfam" id="PF07885"/>
    </source>
</evidence>
<keyword evidence="6 9" id="KW-0472">Membrane</keyword>
<dbReference type="PANTHER" id="PTHR11003">
    <property type="entry name" value="POTASSIUM CHANNEL, SUBFAMILY K"/>
    <property type="match status" value="1"/>
</dbReference>
<comment type="subcellular location">
    <subcellularLocation>
        <location evidence="1">Membrane</location>
        <topology evidence="1">Multi-pass membrane protein</topology>
    </subcellularLocation>
</comment>
<dbReference type="Pfam" id="PF07885">
    <property type="entry name" value="Ion_trans_2"/>
    <property type="match status" value="1"/>
</dbReference>
<protein>
    <recommendedName>
        <fullName evidence="10">Potassium channel domain-containing protein</fullName>
    </recommendedName>
</protein>
<evidence type="ECO:0000256" key="8">
    <source>
        <dbReference type="SAM" id="MobiDB-lite"/>
    </source>
</evidence>
<feature type="compositionally biased region" description="Basic and acidic residues" evidence="8">
    <location>
        <begin position="170"/>
        <end position="179"/>
    </location>
</feature>
<dbReference type="Proteomes" id="UP000007875">
    <property type="component" value="Unassembled WGS sequence"/>
</dbReference>
<dbReference type="InParanoid" id="H2Y7N9"/>
<reference evidence="12" key="1">
    <citation type="submission" date="2003-08" db="EMBL/GenBank/DDBJ databases">
        <authorList>
            <person name="Birren B."/>
            <person name="Nusbaum C."/>
            <person name="Abebe A."/>
            <person name="Abouelleil A."/>
            <person name="Adekoya E."/>
            <person name="Ait-zahra M."/>
            <person name="Allen N."/>
            <person name="Allen T."/>
            <person name="An P."/>
            <person name="Anderson M."/>
            <person name="Anderson S."/>
            <person name="Arachchi H."/>
            <person name="Armbruster J."/>
            <person name="Bachantsang P."/>
            <person name="Baldwin J."/>
            <person name="Barry A."/>
            <person name="Bayul T."/>
            <person name="Blitshsteyn B."/>
            <person name="Bloom T."/>
            <person name="Blye J."/>
            <person name="Boguslavskiy L."/>
            <person name="Borowsky M."/>
            <person name="Boukhgalter B."/>
            <person name="Brunache A."/>
            <person name="Butler J."/>
            <person name="Calixte N."/>
            <person name="Calvo S."/>
            <person name="Camarata J."/>
            <person name="Campo K."/>
            <person name="Chang J."/>
            <person name="Cheshatsang Y."/>
            <person name="Citroen M."/>
            <person name="Collymore A."/>
            <person name="Considine T."/>
            <person name="Cook A."/>
            <person name="Cooke P."/>
            <person name="Corum B."/>
            <person name="Cuomo C."/>
            <person name="David R."/>
            <person name="Dawoe T."/>
            <person name="Degray S."/>
            <person name="Dodge S."/>
            <person name="Dooley K."/>
            <person name="Dorje P."/>
            <person name="Dorjee K."/>
            <person name="Dorris L."/>
            <person name="Duffey N."/>
            <person name="Dupes A."/>
            <person name="Elkins T."/>
            <person name="Engels R."/>
            <person name="Erickson J."/>
            <person name="Farina A."/>
            <person name="Faro S."/>
            <person name="Ferreira P."/>
            <person name="Fischer H."/>
            <person name="Fitzgerald M."/>
            <person name="Foley K."/>
            <person name="Gage D."/>
            <person name="Galagan J."/>
            <person name="Gearin G."/>
            <person name="Gnerre S."/>
            <person name="Gnirke A."/>
            <person name="Goyette A."/>
            <person name="Graham J."/>
            <person name="Grandbois E."/>
            <person name="Gyaltsen K."/>
            <person name="Hafez N."/>
            <person name="Hagopian D."/>
            <person name="Hagos B."/>
            <person name="Hall J."/>
            <person name="Hatcher B."/>
            <person name="Heller A."/>
            <person name="Higgins H."/>
            <person name="Honan T."/>
            <person name="Horn A."/>
            <person name="Houde N."/>
            <person name="Hughes L."/>
            <person name="Hulme W."/>
            <person name="Husby E."/>
            <person name="Iliev I."/>
            <person name="Jaffe D."/>
            <person name="Jones C."/>
            <person name="Kamal M."/>
            <person name="Kamat A."/>
            <person name="Kamvysselis M."/>
            <person name="Karlsson E."/>
            <person name="Kells C."/>
            <person name="Kieu A."/>
            <person name="Kisner P."/>
            <person name="Kodira C."/>
            <person name="Kulbokas E."/>
            <person name="Labutti K."/>
            <person name="Lama D."/>
            <person name="Landers T."/>
            <person name="Leger J."/>
            <person name="Levine S."/>
            <person name="Lewis D."/>
            <person name="Lewis T."/>
            <person name="Lindblad-toh K."/>
            <person name="Liu X."/>
            <person name="Lokyitsang T."/>
            <person name="Lokyitsang Y."/>
            <person name="Lucien O."/>
            <person name="Lui A."/>
            <person name="Ma L.J."/>
            <person name="Mabbitt R."/>
            <person name="Macdonald J."/>
            <person name="Maclean C."/>
            <person name="Major J."/>
            <person name="Manning J."/>
            <person name="Marabella R."/>
            <person name="Maru K."/>
            <person name="Matthews C."/>
            <person name="Mauceli E."/>
            <person name="Mccarthy M."/>
            <person name="Mcdonough S."/>
            <person name="Mcghee T."/>
            <person name="Meldrim J."/>
            <person name="Meneus L."/>
            <person name="Mesirov J."/>
            <person name="Mihalev A."/>
            <person name="Mihova T."/>
            <person name="Mikkelsen T."/>
            <person name="Mlenga V."/>
            <person name="Moru K."/>
            <person name="Mozes J."/>
            <person name="Mulrain L."/>
            <person name="Munson G."/>
            <person name="Naylor J."/>
            <person name="Newes C."/>
            <person name="Nguyen C."/>
            <person name="Nguyen N."/>
            <person name="Nguyen T."/>
            <person name="Nicol R."/>
            <person name="Nielsen C."/>
            <person name="Nizzari M."/>
            <person name="Norbu C."/>
            <person name="Norbu N."/>
            <person name="O'donnell P."/>
            <person name="Okoawo O."/>
            <person name="O'leary S."/>
            <person name="Omotosho B."/>
            <person name="O'neill K."/>
            <person name="Osman S."/>
            <person name="Parker S."/>
            <person name="Perrin D."/>
            <person name="Phunkhang P."/>
            <person name="Piqani B."/>
            <person name="Purcell S."/>
            <person name="Rachupka T."/>
            <person name="Ramasamy U."/>
            <person name="Rameau R."/>
            <person name="Ray V."/>
            <person name="Raymond C."/>
            <person name="Retta R."/>
            <person name="Richardson S."/>
            <person name="Rise C."/>
            <person name="Rodriguez J."/>
            <person name="Rogers J."/>
            <person name="Rogov P."/>
            <person name="Rutman M."/>
            <person name="Schupbach R."/>
            <person name="Seaman C."/>
            <person name="Settipalli S."/>
            <person name="Sharpe T."/>
            <person name="Sheridan J."/>
            <person name="Sherpa N."/>
            <person name="Shi J."/>
            <person name="Smirnov S."/>
            <person name="Smith C."/>
            <person name="Sougnez C."/>
            <person name="Spencer B."/>
            <person name="Stalker J."/>
            <person name="Stange-thomann N."/>
            <person name="Stavropoulos S."/>
            <person name="Stetson K."/>
            <person name="Stone C."/>
            <person name="Stone S."/>
            <person name="Stubbs M."/>
            <person name="Talamas J."/>
            <person name="Tchuinga P."/>
            <person name="Tenzing P."/>
            <person name="Tesfaye S."/>
            <person name="Theodore J."/>
            <person name="Thoulutsang Y."/>
            <person name="Topham K."/>
            <person name="Towey S."/>
            <person name="Tsamla T."/>
            <person name="Tsomo N."/>
            <person name="Vallee D."/>
            <person name="Vassiliev H."/>
            <person name="Venkataraman V."/>
            <person name="Vinson J."/>
            <person name="Vo A."/>
            <person name="Wade C."/>
            <person name="Wang S."/>
            <person name="Wangchuk T."/>
            <person name="Wangdi T."/>
            <person name="Whittaker C."/>
            <person name="Wilkinson J."/>
            <person name="Wu Y."/>
            <person name="Wyman D."/>
            <person name="Yadav S."/>
            <person name="Yang S."/>
            <person name="Yang X."/>
            <person name="Yeager S."/>
            <person name="Yee E."/>
            <person name="Young G."/>
            <person name="Zainoun J."/>
            <person name="Zembeck L."/>
            <person name="Zimmer A."/>
            <person name="Zody M."/>
            <person name="Lander E."/>
        </authorList>
    </citation>
    <scope>NUCLEOTIDE SEQUENCE [LARGE SCALE GENOMIC DNA]</scope>
</reference>
<dbReference type="GO" id="GO:0022841">
    <property type="term" value="F:potassium ion leak channel activity"/>
    <property type="evidence" value="ECO:0007669"/>
    <property type="project" value="TreeGrafter"/>
</dbReference>
<reference evidence="11" key="2">
    <citation type="submission" date="2025-08" db="UniProtKB">
        <authorList>
            <consortium name="Ensembl"/>
        </authorList>
    </citation>
    <scope>IDENTIFICATION</scope>
</reference>
<feature type="region of interest" description="Disordered" evidence="8">
    <location>
        <begin position="127"/>
        <end position="146"/>
    </location>
</feature>
<dbReference type="PANTHER" id="PTHR11003:SF330">
    <property type="entry name" value="POTASSIUM CHANNEL DOMAIN-CONTAINING PROTEIN"/>
    <property type="match status" value="1"/>
</dbReference>
<evidence type="ECO:0000256" key="1">
    <source>
        <dbReference type="ARBA" id="ARBA00004141"/>
    </source>
</evidence>
<sequence>MFAALGDKFAKIFKKFDEKITTKAKSSLLRKLLVFLLATTSLSLLCCVIPAFIFVAVEKWHYYEAFYYSFITLTTIGFGDFVVGANADLTYPTVYNVAVYFWILFGLAYMAAVISISSGYMKETGKSNRRKVKQGEPDVIESGPDGIYNATDDIALPNGESTHNSFPQDGDEKPVTTLA</sequence>
<evidence type="ECO:0000313" key="11">
    <source>
        <dbReference type="Ensembl" id="ENSCSAVP00000001337.1"/>
    </source>
</evidence>
<keyword evidence="3 9" id="KW-0812">Transmembrane</keyword>
<organism evidence="11 12">
    <name type="scientific">Ciona savignyi</name>
    <name type="common">Pacific transparent sea squirt</name>
    <dbReference type="NCBI Taxonomy" id="51511"/>
    <lineage>
        <taxon>Eukaryota</taxon>
        <taxon>Metazoa</taxon>
        <taxon>Chordata</taxon>
        <taxon>Tunicata</taxon>
        <taxon>Ascidiacea</taxon>
        <taxon>Phlebobranchia</taxon>
        <taxon>Cionidae</taxon>
        <taxon>Ciona</taxon>
    </lineage>
</organism>
<dbReference type="eggNOG" id="KOG1418">
    <property type="taxonomic scope" value="Eukaryota"/>
</dbReference>
<feature type="transmembrane region" description="Helical" evidence="9">
    <location>
        <begin position="99"/>
        <end position="121"/>
    </location>
</feature>
<proteinExistence type="predicted"/>
<evidence type="ECO:0000256" key="6">
    <source>
        <dbReference type="ARBA" id="ARBA00023136"/>
    </source>
</evidence>
<evidence type="ECO:0000256" key="9">
    <source>
        <dbReference type="SAM" id="Phobius"/>
    </source>
</evidence>
<dbReference type="OMA" id="AVEKWHY"/>
<dbReference type="GO" id="GO:0005886">
    <property type="term" value="C:plasma membrane"/>
    <property type="evidence" value="ECO:0007669"/>
    <property type="project" value="TreeGrafter"/>
</dbReference>
<evidence type="ECO:0000313" key="12">
    <source>
        <dbReference type="Proteomes" id="UP000007875"/>
    </source>
</evidence>
<dbReference type="AlphaFoldDB" id="H2Y7N9"/>